<gene>
    <name evidence="2" type="ORF">BEK98_12305</name>
</gene>
<dbReference type="EMBL" id="MCGQ01000011">
    <property type="protein sequence ID" value="OXY96467.1"/>
    <property type="molecule type" value="Genomic_DNA"/>
</dbReference>
<dbReference type="SUPFAM" id="SSF53335">
    <property type="entry name" value="S-adenosyl-L-methionine-dependent methyltransferases"/>
    <property type="match status" value="1"/>
</dbReference>
<evidence type="ECO:0000259" key="1">
    <source>
        <dbReference type="Pfam" id="PF08241"/>
    </source>
</evidence>
<dbReference type="InterPro" id="IPR029063">
    <property type="entry name" value="SAM-dependent_MTases_sf"/>
</dbReference>
<proteinExistence type="predicted"/>
<keyword evidence="2" id="KW-0489">Methyltransferase</keyword>
<dbReference type="AlphaFoldDB" id="A0A233SLF3"/>
<dbReference type="CDD" id="cd02440">
    <property type="entry name" value="AdoMet_MTases"/>
    <property type="match status" value="1"/>
</dbReference>
<dbReference type="RefSeq" id="WP_094216557.1">
    <property type="nucleotide sequence ID" value="NZ_MCGQ01000011.1"/>
</dbReference>
<dbReference type="PANTHER" id="PTHR43591">
    <property type="entry name" value="METHYLTRANSFERASE"/>
    <property type="match status" value="1"/>
</dbReference>
<organism evidence="2 3">
    <name type="scientific">Streptomyces diastatochromogenes</name>
    <dbReference type="NCBI Taxonomy" id="42236"/>
    <lineage>
        <taxon>Bacteria</taxon>
        <taxon>Bacillati</taxon>
        <taxon>Actinomycetota</taxon>
        <taxon>Actinomycetes</taxon>
        <taxon>Kitasatosporales</taxon>
        <taxon>Streptomycetaceae</taxon>
        <taxon>Streptomyces</taxon>
    </lineage>
</organism>
<keyword evidence="3" id="KW-1185">Reference proteome</keyword>
<dbReference type="Gene3D" id="3.40.50.150">
    <property type="entry name" value="Vaccinia Virus protein VP39"/>
    <property type="match status" value="1"/>
</dbReference>
<accession>A0A233SLF3</accession>
<protein>
    <submittedName>
        <fullName evidence="2">Methyltransferase type 11</fullName>
    </submittedName>
</protein>
<evidence type="ECO:0000313" key="2">
    <source>
        <dbReference type="EMBL" id="OXY96467.1"/>
    </source>
</evidence>
<sequence>MIETDATAAFDAAERAMWAGRTEAYAGSFGRLCAYPVPALLDAAGVGEGTRVLDVGTGTGTAALAAGERGALVRAVDADPGMVAEARRRGVAAEVAVLPELPFPDGEFDAVVGNFVLNHVGRPRAALAELRRVLRPGGRIAVTLWGARRGAGQELLGQACAAGGAVPPSYLPRLDPDEDFTRTPEGLAGMLTEAGFGGAEADELAWAHRAGVEEWWGGVAAGVGNVGLVVTSQDAETVVRIRREYERLSAVYADGEGLLALPHVALLASATA</sequence>
<comment type="caution">
    <text evidence="2">The sequence shown here is derived from an EMBL/GenBank/DDBJ whole genome shotgun (WGS) entry which is preliminary data.</text>
</comment>
<dbReference type="OrthoDB" id="448116at2"/>
<dbReference type="Pfam" id="PF08241">
    <property type="entry name" value="Methyltransf_11"/>
    <property type="match status" value="1"/>
</dbReference>
<dbReference type="GO" id="GO:0032259">
    <property type="term" value="P:methylation"/>
    <property type="evidence" value="ECO:0007669"/>
    <property type="project" value="UniProtKB-KW"/>
</dbReference>
<reference evidence="2 3" key="1">
    <citation type="submission" date="2016-07" db="EMBL/GenBank/DDBJ databases">
        <title>Draft genome of Streptomyces diastatochromogenes.</title>
        <authorList>
            <person name="Podduturi R."/>
            <person name="Lukassen M.B."/>
            <person name="Clausen N."/>
            <person name="Nielsen J.L."/>
            <person name="Jorgensen N.O."/>
        </authorList>
    </citation>
    <scope>NUCLEOTIDE SEQUENCE [LARGE SCALE GENOMIC DNA]</scope>
    <source>
        <strain evidence="2 3">DSM 40608</strain>
    </source>
</reference>
<dbReference type="Proteomes" id="UP000215483">
    <property type="component" value="Unassembled WGS sequence"/>
</dbReference>
<evidence type="ECO:0000313" key="3">
    <source>
        <dbReference type="Proteomes" id="UP000215483"/>
    </source>
</evidence>
<name>A0A233SLF3_STRDA</name>
<keyword evidence="2" id="KW-0808">Transferase</keyword>
<feature type="domain" description="Methyltransferase type 11" evidence="1">
    <location>
        <begin position="53"/>
        <end position="141"/>
    </location>
</feature>
<dbReference type="InterPro" id="IPR013216">
    <property type="entry name" value="Methyltransf_11"/>
</dbReference>
<dbReference type="GO" id="GO:0008757">
    <property type="term" value="F:S-adenosylmethionine-dependent methyltransferase activity"/>
    <property type="evidence" value="ECO:0007669"/>
    <property type="project" value="InterPro"/>
</dbReference>